<reference evidence="3" key="2">
    <citation type="submission" date="2021-08" db="EMBL/GenBank/DDBJ databases">
        <authorList>
            <person name="Tani A."/>
            <person name="Ola A."/>
            <person name="Ogura Y."/>
            <person name="Katsura K."/>
            <person name="Hayashi T."/>
        </authorList>
    </citation>
    <scope>NUCLEOTIDE SEQUENCE</scope>
    <source>
        <strain evidence="3">DSM 23632</strain>
    </source>
</reference>
<keyword evidence="1" id="KW-0175">Coiled coil</keyword>
<evidence type="ECO:0008006" key="5">
    <source>
        <dbReference type="Google" id="ProtNLM"/>
    </source>
</evidence>
<evidence type="ECO:0000313" key="4">
    <source>
        <dbReference type="Proteomes" id="UP001055057"/>
    </source>
</evidence>
<accession>A0ABQ4TXS9</accession>
<feature type="transmembrane region" description="Helical" evidence="2">
    <location>
        <begin position="12"/>
        <end position="32"/>
    </location>
</feature>
<reference evidence="3" key="1">
    <citation type="journal article" date="2021" name="Front. Microbiol.">
        <title>Comprehensive Comparative Genomics and Phenotyping of Methylobacterium Species.</title>
        <authorList>
            <person name="Alessa O."/>
            <person name="Ogura Y."/>
            <person name="Fujitani Y."/>
            <person name="Takami H."/>
            <person name="Hayashi T."/>
            <person name="Sahin N."/>
            <person name="Tani A."/>
        </authorList>
    </citation>
    <scope>NUCLEOTIDE SEQUENCE</scope>
    <source>
        <strain evidence="3">DSM 23632</strain>
    </source>
</reference>
<evidence type="ECO:0000313" key="3">
    <source>
        <dbReference type="EMBL" id="GJE59657.1"/>
    </source>
</evidence>
<name>A0ABQ4TXS9_9HYPH</name>
<keyword evidence="2" id="KW-0812">Transmembrane</keyword>
<dbReference type="EMBL" id="BPRB01000088">
    <property type="protein sequence ID" value="GJE59657.1"/>
    <property type="molecule type" value="Genomic_DNA"/>
</dbReference>
<comment type="caution">
    <text evidence="3">The sequence shown here is derived from an EMBL/GenBank/DDBJ whole genome shotgun (WGS) entry which is preliminary data.</text>
</comment>
<protein>
    <recommendedName>
        <fullName evidence="5">Chromosome partitioning protein ParA</fullName>
    </recommendedName>
</protein>
<feature type="coiled-coil region" evidence="1">
    <location>
        <begin position="112"/>
        <end position="212"/>
    </location>
</feature>
<keyword evidence="2" id="KW-0472">Membrane</keyword>
<sequence length="238" mass="25542">MDERSRVIETLMIFALGFLAASLGGLLVLPAVNARAGRLARRRAEAAVPLSPVEIAAERDFLRAQFAVQQRRLERRVEAVQARRHADMAAIGARTMEAAALERTVSAREADLAEAARLRTRLEGELGAAREDGTASLATLRALEEAHADLLDGLLAARRERAAAVPLRPETEIAAEVDSLRASLAAAEEALAQALAARGEGIERENAELRRRIGEVADVLTRRDHLPAVAAFPASAQA</sequence>
<dbReference type="Proteomes" id="UP001055057">
    <property type="component" value="Unassembled WGS sequence"/>
</dbReference>
<keyword evidence="2" id="KW-1133">Transmembrane helix</keyword>
<gene>
    <name evidence="3" type="ORF">MPOCJGCO_1755</name>
</gene>
<organism evidence="3 4">
    <name type="scientific">Methylobacterium trifolii</name>
    <dbReference type="NCBI Taxonomy" id="1003092"/>
    <lineage>
        <taxon>Bacteria</taxon>
        <taxon>Pseudomonadati</taxon>
        <taxon>Pseudomonadota</taxon>
        <taxon>Alphaproteobacteria</taxon>
        <taxon>Hyphomicrobiales</taxon>
        <taxon>Methylobacteriaceae</taxon>
        <taxon>Methylobacterium</taxon>
    </lineage>
</organism>
<evidence type="ECO:0000256" key="2">
    <source>
        <dbReference type="SAM" id="Phobius"/>
    </source>
</evidence>
<keyword evidence="4" id="KW-1185">Reference proteome</keyword>
<evidence type="ECO:0000256" key="1">
    <source>
        <dbReference type="SAM" id="Coils"/>
    </source>
</evidence>
<proteinExistence type="predicted"/>